<proteinExistence type="predicted"/>
<gene>
    <name evidence="2" type="primary">Cox4i2</name>
</gene>
<protein>
    <submittedName>
        <fullName evidence="2">Cytochrome c oxidase subunit 4 isoform 2, mitochondrial isoform X1</fullName>
    </submittedName>
</protein>
<accession>A0AC58MMI1</accession>
<organism evidence="1 2">
    <name type="scientific">Castor canadensis</name>
    <name type="common">American beaver</name>
    <dbReference type="NCBI Taxonomy" id="51338"/>
    <lineage>
        <taxon>Eukaryota</taxon>
        <taxon>Metazoa</taxon>
        <taxon>Chordata</taxon>
        <taxon>Craniata</taxon>
        <taxon>Vertebrata</taxon>
        <taxon>Euteleostomi</taxon>
        <taxon>Mammalia</taxon>
        <taxon>Eutheria</taxon>
        <taxon>Euarchontoglires</taxon>
        <taxon>Glires</taxon>
        <taxon>Rodentia</taxon>
        <taxon>Castorimorpha</taxon>
        <taxon>Castoridae</taxon>
        <taxon>Castor</taxon>
    </lineage>
</organism>
<dbReference type="RefSeq" id="XP_073930613.1">
    <property type="nucleotide sequence ID" value="XM_074074512.1"/>
</dbReference>
<dbReference type="Proteomes" id="UP001732720">
    <property type="component" value="Chromosome 5"/>
</dbReference>
<evidence type="ECO:0000313" key="1">
    <source>
        <dbReference type="Proteomes" id="UP001732720"/>
    </source>
</evidence>
<reference evidence="2" key="1">
    <citation type="submission" date="2025-08" db="UniProtKB">
        <authorList>
            <consortium name="RefSeq"/>
        </authorList>
    </citation>
    <scope>IDENTIFICATION</scope>
</reference>
<keyword evidence="1" id="KW-1185">Reference proteome</keyword>
<sequence>MLSRVAWSLALKTRGLGTRGTHSPGDTARGPGKMTPYTSYYAQRSYPMPDEPFCTDLSAEQRALKEKEKGSWAQLSRDEKVACRRGVGLSGDTSVPAPVPPDLCGDESPLQRVEDGDGLCLLFLWTHCFDDLVAAGLWSENPFSGRSRESIEKELVQQASLLGVLSCFFCKKLDGNSCLP</sequence>
<evidence type="ECO:0000313" key="2">
    <source>
        <dbReference type="RefSeq" id="XP_073930613.1"/>
    </source>
</evidence>
<name>A0AC58MMI1_CASCN</name>